<dbReference type="RefSeq" id="WP_044040474.1">
    <property type="nucleotide sequence ID" value="NZ_HG917869.1"/>
</dbReference>
<gene>
    <name evidence="1" type="ORF">CM240_3196</name>
</gene>
<dbReference type="KEGG" id="clt:CM240_3196"/>
<dbReference type="STRING" id="1216932.CM240_3196"/>
<dbReference type="Gene3D" id="3.40.50.2000">
    <property type="entry name" value="Glycogen Phosphorylase B"/>
    <property type="match status" value="1"/>
</dbReference>
<evidence type="ECO:0000313" key="1">
    <source>
        <dbReference type="EMBL" id="CDM70313.1"/>
    </source>
</evidence>
<dbReference type="AlphaFoldDB" id="W6S0M6"/>
<dbReference type="PATRIC" id="fig|1216932.3.peg.3168"/>
<dbReference type="EMBL" id="HG917869">
    <property type="protein sequence ID" value="CDM70313.1"/>
    <property type="molecule type" value="Genomic_DNA"/>
</dbReference>
<sequence>MKVGILCSGVALGVYIPGLLVNRDLNKKGVSSEVFVIENLIVENKKNKINKNKEAFHKSFKVAKMGQKIAGDIMDSVGEEELNQLLNYWRKNNIKEFVVVSGFWLSVIEKYIEKFPDIKVKCHCLHIDSNMSPSWKKVNINPEYCTSEYLFSYDEKRLIQDIVVSEDDPIPFSERENRLLIHGGGWGMGTYQSKIPELIEHGIPLGIVAYSVAEIQEDSNNKYYALDERWSPWMKSSNGLYQFPPFAEVKYNEKPKFKFKEEYPGLYDITRNVKAVISKPGGSTLVDSLSAATPIITLEPFGEHEQKNADLWSELGFGISYEEFKKINYKMEILEELYNNLRKARGKRNRYSDELYKNLK</sequence>
<accession>W6S0M6</accession>
<dbReference type="Proteomes" id="UP000019426">
    <property type="component" value="Chromosome M2/40_rep2"/>
</dbReference>
<reference evidence="1 2" key="1">
    <citation type="submission" date="2013-11" db="EMBL/GenBank/DDBJ databases">
        <title>Complete genome sequence of Clostridum sp. M2/40.</title>
        <authorList>
            <person name="Wibberg D."/>
            <person name="Puehler A."/>
            <person name="Schlueter A."/>
        </authorList>
    </citation>
    <scope>NUCLEOTIDE SEQUENCE [LARGE SCALE GENOMIC DNA]</scope>
    <source>
        <strain evidence="2">M2/40</strain>
    </source>
</reference>
<dbReference type="OrthoDB" id="1493937at2"/>
<dbReference type="HOGENOM" id="CLU_721292_0_0_9"/>
<keyword evidence="2" id="KW-1185">Reference proteome</keyword>
<organism evidence="1 2">
    <name type="scientific">Clostridium bornimense</name>
    <dbReference type="NCBI Taxonomy" id="1216932"/>
    <lineage>
        <taxon>Bacteria</taxon>
        <taxon>Bacillati</taxon>
        <taxon>Bacillota</taxon>
        <taxon>Clostridia</taxon>
        <taxon>Eubacteriales</taxon>
        <taxon>Clostridiaceae</taxon>
        <taxon>Clostridium</taxon>
    </lineage>
</organism>
<protein>
    <recommendedName>
        <fullName evidence="3">UDP-glucuronosyltransferase</fullName>
    </recommendedName>
</protein>
<name>W6S0M6_9CLOT</name>
<evidence type="ECO:0000313" key="2">
    <source>
        <dbReference type="Proteomes" id="UP000019426"/>
    </source>
</evidence>
<dbReference type="eggNOG" id="COG1819">
    <property type="taxonomic scope" value="Bacteria"/>
</dbReference>
<evidence type="ECO:0008006" key="3">
    <source>
        <dbReference type="Google" id="ProtNLM"/>
    </source>
</evidence>
<proteinExistence type="predicted"/>